<dbReference type="RefSeq" id="WP_341426409.1">
    <property type="nucleotide sequence ID" value="NZ_JBBUTG010000007.1"/>
</dbReference>
<dbReference type="SUPFAM" id="SSF53756">
    <property type="entry name" value="UDP-Glycosyltransferase/glycogen phosphorylase"/>
    <property type="match status" value="1"/>
</dbReference>
<dbReference type="InterPro" id="IPR050194">
    <property type="entry name" value="Glycosyltransferase_grp1"/>
</dbReference>
<accession>A0ABU9BPH2</accession>
<dbReference type="PANTHER" id="PTHR45947">
    <property type="entry name" value="SULFOQUINOVOSYL TRANSFERASE SQD2"/>
    <property type="match status" value="1"/>
</dbReference>
<reference evidence="2 3" key="1">
    <citation type="submission" date="2024-04" db="EMBL/GenBank/DDBJ databases">
        <title>Novel species of the genus Ideonella isolated from streams.</title>
        <authorList>
            <person name="Lu H."/>
        </authorList>
    </citation>
    <scope>NUCLEOTIDE SEQUENCE [LARGE SCALE GENOMIC DNA]</scope>
    <source>
        <strain evidence="2 3">DXS29W</strain>
    </source>
</reference>
<dbReference type="PANTHER" id="PTHR45947:SF3">
    <property type="entry name" value="SULFOQUINOVOSYL TRANSFERASE SQD2"/>
    <property type="match status" value="1"/>
</dbReference>
<gene>
    <name evidence="2" type="ORF">AACH06_13575</name>
</gene>
<evidence type="ECO:0000313" key="3">
    <source>
        <dbReference type="Proteomes" id="UP001371218"/>
    </source>
</evidence>
<dbReference type="EMBL" id="JBBUTG010000007">
    <property type="protein sequence ID" value="MEK8031852.1"/>
    <property type="molecule type" value="Genomic_DNA"/>
</dbReference>
<dbReference type="CDD" id="cd03794">
    <property type="entry name" value="GT4_WbuB-like"/>
    <property type="match status" value="1"/>
</dbReference>
<dbReference type="Proteomes" id="UP001371218">
    <property type="component" value="Unassembled WGS sequence"/>
</dbReference>
<dbReference type="Pfam" id="PF13579">
    <property type="entry name" value="Glyco_trans_4_4"/>
    <property type="match status" value="1"/>
</dbReference>
<comment type="caution">
    <text evidence="2">The sequence shown here is derived from an EMBL/GenBank/DDBJ whole genome shotgun (WGS) entry which is preliminary data.</text>
</comment>
<dbReference type="InterPro" id="IPR028098">
    <property type="entry name" value="Glyco_trans_4-like_N"/>
</dbReference>
<proteinExistence type="predicted"/>
<organism evidence="2 3">
    <name type="scientific">Ideonella lacteola</name>
    <dbReference type="NCBI Taxonomy" id="2984193"/>
    <lineage>
        <taxon>Bacteria</taxon>
        <taxon>Pseudomonadati</taxon>
        <taxon>Pseudomonadota</taxon>
        <taxon>Betaproteobacteria</taxon>
        <taxon>Burkholderiales</taxon>
        <taxon>Sphaerotilaceae</taxon>
        <taxon>Ideonella</taxon>
    </lineage>
</organism>
<name>A0ABU9BPH2_9BURK</name>
<keyword evidence="3" id="KW-1185">Reference proteome</keyword>
<sequence length="534" mass="57997">MQSTAGAPTVPWSDVIRRLLAEADGLQAACEYALACGQPLLATAIAGRLLERRMERGWLAAACRVAYEAADLSLASAWAGKLAAITPPSDADRALMAAIAGRIELLARLDRPGPARPGWTQEPRRVLAMLAFSMPFTSNGYATRSNGLLSAVRAAGWDVQPFTRPGYPADADRQWAGIELPVFHDVGVLRYRSLPQPSRRELGLIPYLQAAADQIGRTISELRPGLVHAASNYTTALPACVAAREQGLPFVYEVRGFWDVTRASSDPKFARSTEYRYLQLFERALLQKADSVITLTEAMKDELVRRGAPADRIVVAPNAVDVDRLVPVPRDMGLANQLGLPEGMPVIGYVGSFVDYEGLDDLVEACAILHHAGRRFRLLMVGDGLAWPDILRRITEVGLHGCSILPGRVPHDYVPAYYSLMDLCPFPRKPWPVCELVSPLKPFEAMAMGKAVLVSSVAALAGSVIEEVNGRVFDKGDPSALAKVLARGLDDLQAARELGLRARQWVTAERTWHTSARAVERAYALAVVHRGAAG</sequence>
<protein>
    <submittedName>
        <fullName evidence="2">Glycosyltransferase family 4 protein</fullName>
    </submittedName>
</protein>
<evidence type="ECO:0000259" key="1">
    <source>
        <dbReference type="Pfam" id="PF13579"/>
    </source>
</evidence>
<dbReference type="Gene3D" id="3.40.50.2000">
    <property type="entry name" value="Glycogen Phosphorylase B"/>
    <property type="match status" value="2"/>
</dbReference>
<dbReference type="Pfam" id="PF13692">
    <property type="entry name" value="Glyco_trans_1_4"/>
    <property type="match status" value="1"/>
</dbReference>
<evidence type="ECO:0000313" key="2">
    <source>
        <dbReference type="EMBL" id="MEK8031852.1"/>
    </source>
</evidence>
<feature type="domain" description="Glycosyltransferase subfamily 4-like N-terminal" evidence="1">
    <location>
        <begin position="139"/>
        <end position="318"/>
    </location>
</feature>